<dbReference type="GeneID" id="93666654"/>
<evidence type="ECO:0000313" key="8">
    <source>
        <dbReference type="EMBL" id="KKM46977.1"/>
    </source>
</evidence>
<reference evidence="8 10" key="1">
    <citation type="submission" date="2015-04" db="EMBL/GenBank/DDBJ databases">
        <title>Draft genome sequence of Rathayibacter toxicus strain FH-142 (AKA 70134 or CS 32), a Western Australian isolate.</title>
        <authorList>
            <consortium name="Consortium for Microbial Forensics and Genomics (microFORGE)"/>
            <person name="Knight B.M."/>
            <person name="Roberts D.P."/>
            <person name="Lin D."/>
            <person name="Hari K."/>
            <person name="Fletcher J."/>
            <person name="Melcher U."/>
            <person name="Blagden T."/>
            <person name="Luster D.G."/>
            <person name="Sechler A.J."/>
            <person name="Schneider W.L."/>
            <person name="Winegar R.A."/>
        </authorList>
    </citation>
    <scope>NUCLEOTIDE SEQUENCE [LARGE SCALE GENOMIC DNA]</scope>
    <source>
        <strain evidence="8 10">FH142</strain>
    </source>
</reference>
<evidence type="ECO:0000313" key="9">
    <source>
        <dbReference type="EMBL" id="PPI14552.1"/>
    </source>
</evidence>
<dbReference type="RefSeq" id="WP_042734234.1">
    <property type="nucleotide sequence ID" value="NZ_CP010848.1"/>
</dbReference>
<evidence type="ECO:0000256" key="7">
    <source>
        <dbReference type="ARBA" id="ARBA00048451"/>
    </source>
</evidence>
<comment type="caution">
    <text evidence="8">The sequence shown here is derived from an EMBL/GenBank/DDBJ whole genome shotgun (WGS) entry which is preliminary data.</text>
</comment>
<evidence type="ECO:0000256" key="3">
    <source>
        <dbReference type="ARBA" id="ARBA00022723"/>
    </source>
</evidence>
<proteinExistence type="inferred from homology"/>
<evidence type="ECO:0000256" key="5">
    <source>
        <dbReference type="ARBA" id="ARBA00022842"/>
    </source>
</evidence>
<dbReference type="SUPFAM" id="SSF53067">
    <property type="entry name" value="Actin-like ATPase domain"/>
    <property type="match status" value="1"/>
</dbReference>
<keyword evidence="4" id="KW-0862">Zinc</keyword>
<keyword evidence="5" id="KW-0460">Magnesium</keyword>
<sequence length="299" mass="30406">MSRLLAGVETGGTKVVCALARREDPRRILRRAVLPTTGPEKTLAGIAAFLRDVGEPLAAVGVASFGPLEVDARSPNFGRITVTPKRGWEGVDLLGAVAAAAPGARTALVTDVNGAALAEGRWGAAVGERDCVYLTVGTGVGAGVLSGGRLLAGSGWPEVAHIPVRRHPEDIFAGVCRFHGDCLEGLVSGPAIISRWGTHGSALDPERARRNVALSAFYLAQLLATLTYTLGSTLAIVGGGVAKTPGLLARTEAEAHRLLGPAGATGTSVARTRVVPPALGDDAGVLGALALADEVADSP</sequence>
<dbReference type="PATRIC" id="fig|145458.7.peg.1935"/>
<dbReference type="OrthoDB" id="9783435at2"/>
<accession>A0A0C5BAT1</accession>
<dbReference type="eggNOG" id="COG1940">
    <property type="taxonomic scope" value="Bacteria"/>
</dbReference>
<protein>
    <recommendedName>
        <fullName evidence="6">fructokinase</fullName>
        <ecNumber evidence="6">2.7.1.4</ecNumber>
    </recommendedName>
</protein>
<evidence type="ECO:0000256" key="2">
    <source>
        <dbReference type="ARBA" id="ARBA00006479"/>
    </source>
</evidence>
<comment type="similarity">
    <text evidence="2">Belongs to the ROK (NagC/XylR) family.</text>
</comment>
<evidence type="ECO:0000256" key="4">
    <source>
        <dbReference type="ARBA" id="ARBA00022833"/>
    </source>
</evidence>
<dbReference type="GO" id="GO:0046872">
    <property type="term" value="F:metal ion binding"/>
    <property type="evidence" value="ECO:0007669"/>
    <property type="project" value="UniProtKB-KW"/>
</dbReference>
<dbReference type="PANTHER" id="PTHR42742">
    <property type="entry name" value="TRANSCRIPTIONAL REPRESSOR MPRA"/>
    <property type="match status" value="1"/>
</dbReference>
<comment type="catalytic activity">
    <reaction evidence="7">
        <text>D-fructose + ATP = D-fructose 6-phosphate + ADP + H(+)</text>
        <dbReference type="Rhea" id="RHEA:16125"/>
        <dbReference type="ChEBI" id="CHEBI:15378"/>
        <dbReference type="ChEBI" id="CHEBI:30616"/>
        <dbReference type="ChEBI" id="CHEBI:37721"/>
        <dbReference type="ChEBI" id="CHEBI:61527"/>
        <dbReference type="ChEBI" id="CHEBI:456216"/>
        <dbReference type="EC" id="2.7.1.4"/>
    </reaction>
</comment>
<comment type="cofactor">
    <cofactor evidence="1">
        <name>Mg(2+)</name>
        <dbReference type="ChEBI" id="CHEBI:18420"/>
    </cofactor>
</comment>
<dbReference type="InterPro" id="IPR000600">
    <property type="entry name" value="ROK"/>
</dbReference>
<dbReference type="Gene3D" id="3.30.420.40">
    <property type="match status" value="2"/>
</dbReference>
<keyword evidence="9" id="KW-0808">Transferase</keyword>
<dbReference type="Pfam" id="PF00480">
    <property type="entry name" value="ROK"/>
    <property type="match status" value="1"/>
</dbReference>
<dbReference type="EMBL" id="PSWU01000012">
    <property type="protein sequence ID" value="PPI14552.1"/>
    <property type="molecule type" value="Genomic_DNA"/>
</dbReference>
<dbReference type="PANTHER" id="PTHR42742:SF3">
    <property type="entry name" value="FRUCTOKINASE"/>
    <property type="match status" value="1"/>
</dbReference>
<evidence type="ECO:0000313" key="11">
    <source>
        <dbReference type="Proteomes" id="UP000237966"/>
    </source>
</evidence>
<dbReference type="InterPro" id="IPR051804">
    <property type="entry name" value="Carb_Metab_Reg_Kinase/Isom"/>
</dbReference>
<organism evidence="8 10">
    <name type="scientific">Rathayibacter toxicus</name>
    <dbReference type="NCBI Taxonomy" id="145458"/>
    <lineage>
        <taxon>Bacteria</taxon>
        <taxon>Bacillati</taxon>
        <taxon>Actinomycetota</taxon>
        <taxon>Actinomycetes</taxon>
        <taxon>Micrococcales</taxon>
        <taxon>Microbacteriaceae</taxon>
        <taxon>Rathayibacter</taxon>
    </lineage>
</organism>
<dbReference type="InterPro" id="IPR043129">
    <property type="entry name" value="ATPase_NBD"/>
</dbReference>
<keyword evidence="9" id="KW-0418">Kinase</keyword>
<name>A0A0C5BAT1_9MICO</name>
<evidence type="ECO:0000256" key="1">
    <source>
        <dbReference type="ARBA" id="ARBA00001946"/>
    </source>
</evidence>
<reference evidence="9 11" key="2">
    <citation type="submission" date="2018-02" db="EMBL/GenBank/DDBJ databases">
        <title>Bacteriophage NCPPB3778 and a type I-E CRISPR drive the evolution of the US Biological Select Agent, Rathayibacter toxicus.</title>
        <authorList>
            <person name="Davis E.W.II."/>
            <person name="Tabima J.F."/>
            <person name="Weisberg A.J."/>
            <person name="Lopes L.D."/>
            <person name="Wiseman M.S."/>
            <person name="Wiseman M.S."/>
            <person name="Pupko T."/>
            <person name="Belcher M.S."/>
            <person name="Sechler A.J."/>
            <person name="Tancos M.A."/>
            <person name="Schroeder B.K."/>
            <person name="Murray T.D."/>
            <person name="Luster D.G."/>
            <person name="Schneider W.L."/>
            <person name="Rogers E."/>
            <person name="Andreote F.D."/>
            <person name="Grunwald N.J."/>
            <person name="Putnam M.L."/>
            <person name="Chang J.H."/>
        </authorList>
    </citation>
    <scope>NUCLEOTIDE SEQUENCE [LARGE SCALE GENOMIC DNA]</scope>
    <source>
        <strain evidence="9 11">FH99</strain>
    </source>
</reference>
<dbReference type="EC" id="2.7.1.4" evidence="6"/>
<dbReference type="AlphaFoldDB" id="A0A0C5BAT1"/>
<keyword evidence="10" id="KW-1185">Reference proteome</keyword>
<dbReference type="Proteomes" id="UP000052979">
    <property type="component" value="Unassembled WGS sequence"/>
</dbReference>
<dbReference type="CDD" id="cd24067">
    <property type="entry name" value="ASKHA_NBD_ROK_BsFRK-like"/>
    <property type="match status" value="1"/>
</dbReference>
<gene>
    <name evidence="9" type="ORF">C5C51_08310</name>
    <name evidence="8" type="ORF">VT73_01625</name>
</gene>
<dbReference type="Proteomes" id="UP000237966">
    <property type="component" value="Unassembled WGS sequence"/>
</dbReference>
<dbReference type="EMBL" id="LBFI01000011">
    <property type="protein sequence ID" value="KKM46977.1"/>
    <property type="molecule type" value="Genomic_DNA"/>
</dbReference>
<keyword evidence="3" id="KW-0479">Metal-binding</keyword>
<dbReference type="GO" id="GO:0008865">
    <property type="term" value="F:fructokinase activity"/>
    <property type="evidence" value="ECO:0007669"/>
    <property type="project" value="UniProtKB-EC"/>
</dbReference>
<dbReference type="KEGG" id="rtx:TI83_08485"/>
<evidence type="ECO:0000313" key="10">
    <source>
        <dbReference type="Proteomes" id="UP000052979"/>
    </source>
</evidence>
<dbReference type="STRING" id="145458.APU90_08595"/>
<evidence type="ECO:0000256" key="6">
    <source>
        <dbReference type="ARBA" id="ARBA00038887"/>
    </source>
</evidence>